<feature type="region of interest" description="Disordered" evidence="1">
    <location>
        <begin position="1"/>
        <end position="23"/>
    </location>
</feature>
<sequence>VQSTRRDQNRNGIRGNQATTTPHQHYARQITYCFHCIHYEGELLAIAGGHKDIKYVAHARPSMERNILEAASAIAS</sequence>
<comment type="caution">
    <text evidence="2">The sequence shown here is derived from an EMBL/GenBank/DDBJ whole genome shotgun (WGS) entry which is preliminary data.</text>
</comment>
<keyword evidence="3" id="KW-1185">Reference proteome</keyword>
<name>A0AAD5BZW2_AMBAR</name>
<evidence type="ECO:0000313" key="2">
    <source>
        <dbReference type="EMBL" id="KAI7732410.1"/>
    </source>
</evidence>
<feature type="compositionally biased region" description="Polar residues" evidence="1">
    <location>
        <begin position="10"/>
        <end position="23"/>
    </location>
</feature>
<dbReference type="AlphaFoldDB" id="A0AAD5BZW2"/>
<reference evidence="2" key="1">
    <citation type="submission" date="2022-06" db="EMBL/GenBank/DDBJ databases">
        <title>Uncovering the hologenomic basis of an extraordinary plant invasion.</title>
        <authorList>
            <person name="Bieker V.C."/>
            <person name="Martin M.D."/>
            <person name="Gilbert T."/>
            <person name="Hodgins K."/>
            <person name="Battlay P."/>
            <person name="Petersen B."/>
            <person name="Wilson J."/>
        </authorList>
    </citation>
    <scope>NUCLEOTIDE SEQUENCE</scope>
    <source>
        <strain evidence="2">AA19_3_7</strain>
        <tissue evidence="2">Leaf</tissue>
    </source>
</reference>
<dbReference type="Proteomes" id="UP001206925">
    <property type="component" value="Unassembled WGS sequence"/>
</dbReference>
<proteinExistence type="predicted"/>
<gene>
    <name evidence="2" type="ORF">M8C21_001369</name>
</gene>
<evidence type="ECO:0000256" key="1">
    <source>
        <dbReference type="SAM" id="MobiDB-lite"/>
    </source>
</evidence>
<accession>A0AAD5BZW2</accession>
<feature type="non-terminal residue" evidence="2">
    <location>
        <position position="76"/>
    </location>
</feature>
<protein>
    <submittedName>
        <fullName evidence="2">Uncharacterized protein</fullName>
    </submittedName>
</protein>
<organism evidence="2 3">
    <name type="scientific">Ambrosia artemisiifolia</name>
    <name type="common">Common ragweed</name>
    <dbReference type="NCBI Taxonomy" id="4212"/>
    <lineage>
        <taxon>Eukaryota</taxon>
        <taxon>Viridiplantae</taxon>
        <taxon>Streptophyta</taxon>
        <taxon>Embryophyta</taxon>
        <taxon>Tracheophyta</taxon>
        <taxon>Spermatophyta</taxon>
        <taxon>Magnoliopsida</taxon>
        <taxon>eudicotyledons</taxon>
        <taxon>Gunneridae</taxon>
        <taxon>Pentapetalae</taxon>
        <taxon>asterids</taxon>
        <taxon>campanulids</taxon>
        <taxon>Asterales</taxon>
        <taxon>Asteraceae</taxon>
        <taxon>Asteroideae</taxon>
        <taxon>Heliantheae alliance</taxon>
        <taxon>Heliantheae</taxon>
        <taxon>Ambrosia</taxon>
    </lineage>
</organism>
<evidence type="ECO:0000313" key="3">
    <source>
        <dbReference type="Proteomes" id="UP001206925"/>
    </source>
</evidence>
<dbReference type="EMBL" id="JAMZMK010010240">
    <property type="protein sequence ID" value="KAI7732410.1"/>
    <property type="molecule type" value="Genomic_DNA"/>
</dbReference>